<evidence type="ECO:0000256" key="7">
    <source>
        <dbReference type="ARBA" id="ARBA00022989"/>
    </source>
</evidence>
<evidence type="ECO:0000256" key="3">
    <source>
        <dbReference type="ARBA" id="ARBA00008640"/>
    </source>
</evidence>
<evidence type="ECO:0000256" key="11">
    <source>
        <dbReference type="SAM" id="Phobius"/>
    </source>
</evidence>
<name>A0AAD6U4E9_9AGAR</name>
<evidence type="ECO:0000313" key="13">
    <source>
        <dbReference type="EMBL" id="KAJ7086455.1"/>
    </source>
</evidence>
<feature type="compositionally biased region" description="Polar residues" evidence="10">
    <location>
        <begin position="36"/>
        <end position="54"/>
    </location>
</feature>
<gene>
    <name evidence="13" type="ORF">B0H15DRAFT_844769</name>
</gene>
<comment type="function">
    <text evidence="1">Golgi membrane protein involved in vesicular trafficking and spindle migration.</text>
</comment>
<feature type="transmembrane region" description="Helical" evidence="11">
    <location>
        <begin position="228"/>
        <end position="248"/>
    </location>
</feature>
<feature type="region of interest" description="Disordered" evidence="10">
    <location>
        <begin position="365"/>
        <end position="562"/>
    </location>
</feature>
<protein>
    <recommendedName>
        <fullName evidence="4">Golgi apparatus membrane protein TVP38</fullName>
    </recommendedName>
    <alternativeName>
        <fullName evidence="5">Golgi apparatus membrane protein tvp38</fullName>
    </alternativeName>
</protein>
<dbReference type="InterPro" id="IPR032816">
    <property type="entry name" value="VTT_dom"/>
</dbReference>
<feature type="compositionally biased region" description="Low complexity" evidence="10">
    <location>
        <begin position="472"/>
        <end position="504"/>
    </location>
</feature>
<feature type="region of interest" description="Disordered" evidence="10">
    <location>
        <begin position="36"/>
        <end position="59"/>
    </location>
</feature>
<evidence type="ECO:0000256" key="10">
    <source>
        <dbReference type="SAM" id="MobiDB-lite"/>
    </source>
</evidence>
<organism evidence="13 14">
    <name type="scientific">Mycena belliarum</name>
    <dbReference type="NCBI Taxonomy" id="1033014"/>
    <lineage>
        <taxon>Eukaryota</taxon>
        <taxon>Fungi</taxon>
        <taxon>Dikarya</taxon>
        <taxon>Basidiomycota</taxon>
        <taxon>Agaricomycotina</taxon>
        <taxon>Agaricomycetes</taxon>
        <taxon>Agaricomycetidae</taxon>
        <taxon>Agaricales</taxon>
        <taxon>Marasmiineae</taxon>
        <taxon>Mycenaceae</taxon>
        <taxon>Mycena</taxon>
    </lineage>
</organism>
<feature type="transmembrane region" description="Helical" evidence="11">
    <location>
        <begin position="275"/>
        <end position="296"/>
    </location>
</feature>
<feature type="compositionally biased region" description="Basic and acidic residues" evidence="10">
    <location>
        <begin position="365"/>
        <end position="374"/>
    </location>
</feature>
<proteinExistence type="inferred from homology"/>
<evidence type="ECO:0000256" key="1">
    <source>
        <dbReference type="ARBA" id="ARBA00002978"/>
    </source>
</evidence>
<comment type="caution">
    <text evidence="13">The sequence shown here is derived from an EMBL/GenBank/DDBJ whole genome shotgun (WGS) entry which is preliminary data.</text>
</comment>
<dbReference type="EMBL" id="JARJCN010000031">
    <property type="protein sequence ID" value="KAJ7086455.1"/>
    <property type="molecule type" value="Genomic_DNA"/>
</dbReference>
<comment type="subcellular location">
    <subcellularLocation>
        <location evidence="2">Golgi apparatus membrane</location>
        <topology evidence="2">Multi-pass membrane protein</topology>
    </subcellularLocation>
</comment>
<keyword evidence="8" id="KW-0333">Golgi apparatus</keyword>
<evidence type="ECO:0000313" key="14">
    <source>
        <dbReference type="Proteomes" id="UP001222325"/>
    </source>
</evidence>
<evidence type="ECO:0000256" key="4">
    <source>
        <dbReference type="ARBA" id="ARBA00013533"/>
    </source>
</evidence>
<evidence type="ECO:0000256" key="6">
    <source>
        <dbReference type="ARBA" id="ARBA00022692"/>
    </source>
</evidence>
<evidence type="ECO:0000256" key="5">
    <source>
        <dbReference type="ARBA" id="ARBA00020673"/>
    </source>
</evidence>
<dbReference type="InterPro" id="IPR051076">
    <property type="entry name" value="Golgi_membrane_TVP38/TMEM64"/>
</dbReference>
<feature type="transmembrane region" description="Helical" evidence="11">
    <location>
        <begin position="150"/>
        <end position="171"/>
    </location>
</feature>
<evidence type="ECO:0000256" key="8">
    <source>
        <dbReference type="ARBA" id="ARBA00023034"/>
    </source>
</evidence>
<keyword evidence="6 11" id="KW-0812">Transmembrane</keyword>
<comment type="similarity">
    <text evidence="3">Belongs to the TVP38/TMEM64 family.</text>
</comment>
<evidence type="ECO:0000256" key="2">
    <source>
        <dbReference type="ARBA" id="ARBA00004653"/>
    </source>
</evidence>
<dbReference type="PANTHER" id="PTHR47549:SF2">
    <property type="entry name" value="GOLGI APPARATUS MEMBRANE PROTEIN TVP38"/>
    <property type="match status" value="1"/>
</dbReference>
<keyword evidence="14" id="KW-1185">Reference proteome</keyword>
<evidence type="ECO:0000256" key="9">
    <source>
        <dbReference type="ARBA" id="ARBA00023136"/>
    </source>
</evidence>
<accession>A0AAD6U4E9</accession>
<feature type="domain" description="VTT" evidence="12">
    <location>
        <begin position="145"/>
        <end position="258"/>
    </location>
</feature>
<dbReference type="Pfam" id="PF09335">
    <property type="entry name" value="VTT_dom"/>
    <property type="match status" value="1"/>
</dbReference>
<sequence length="562" mass="62056">MAMPYPAYRPSHSDSTLAMGSYPPPNGSFDPSSVSTFNSHAKGTQDIRNISRTPSPTPSEAKALSDGLFNWKQLLSWRFWLRKEWITYYIIIFVLVAVTALVTLYHTQIVKALLPATHWLHDFKFGWLVPIGIFFIISFPPLFGHEIVAILCGLVWGLWVGFGIVAAGTFLGEVGNFYAFKYCCRARGEKMERTQIPYACLAHCVRTGGFKIALVARFSAIPGHFTTAVFSTCGMGIVVFSIAAILSLPKQFITVYLGVIIEQANEGKTDTKTRIISNSVLAVTALVTILAMWWILRQMAHAKPDVIYARRKARQAKQTRADIYVHPQLNDSDASVGGAFNPRGSLSDIPLTASGAGLHPRYDYEQQQKQRQHAEWAAQQRQYHEQAEQHQQWDAQGRAVGYTPGPAPQVMYAPQPQRSGAGAGRAEIVPGAYVPPGDAEVHAHGRRQQTSDEVGWDTQMRERPQEYASRRQSLPFQPAQAQSPPQTPTQAQYAAYQPRAADALPTPPFPRSPFADPGHLHHGVEPTGASYHTAYDDDGAGDAGTGRTFSPPPPSYRTDVVR</sequence>
<keyword evidence="9 11" id="KW-0472">Membrane</keyword>
<feature type="transmembrane region" description="Helical" evidence="11">
    <location>
        <begin position="125"/>
        <end position="143"/>
    </location>
</feature>
<dbReference type="GO" id="GO:0000139">
    <property type="term" value="C:Golgi membrane"/>
    <property type="evidence" value="ECO:0007669"/>
    <property type="project" value="UniProtKB-SubCell"/>
</dbReference>
<dbReference type="PANTHER" id="PTHR47549">
    <property type="entry name" value="GOLGI APPARATUS MEMBRANE PROTEIN TVP38-RELATED"/>
    <property type="match status" value="1"/>
</dbReference>
<evidence type="ECO:0000259" key="12">
    <source>
        <dbReference type="Pfam" id="PF09335"/>
    </source>
</evidence>
<keyword evidence="7 11" id="KW-1133">Transmembrane helix</keyword>
<feature type="transmembrane region" description="Helical" evidence="11">
    <location>
        <begin position="86"/>
        <end position="105"/>
    </location>
</feature>
<dbReference type="Proteomes" id="UP001222325">
    <property type="component" value="Unassembled WGS sequence"/>
</dbReference>
<dbReference type="AlphaFoldDB" id="A0AAD6U4E9"/>
<feature type="compositionally biased region" description="Basic and acidic residues" evidence="10">
    <location>
        <begin position="459"/>
        <end position="469"/>
    </location>
</feature>
<reference evidence="13" key="1">
    <citation type="submission" date="2023-03" db="EMBL/GenBank/DDBJ databases">
        <title>Massive genome expansion in bonnet fungi (Mycena s.s.) driven by repeated elements and novel gene families across ecological guilds.</title>
        <authorList>
            <consortium name="Lawrence Berkeley National Laboratory"/>
            <person name="Harder C.B."/>
            <person name="Miyauchi S."/>
            <person name="Viragh M."/>
            <person name="Kuo A."/>
            <person name="Thoen E."/>
            <person name="Andreopoulos B."/>
            <person name="Lu D."/>
            <person name="Skrede I."/>
            <person name="Drula E."/>
            <person name="Henrissat B."/>
            <person name="Morin E."/>
            <person name="Kohler A."/>
            <person name="Barry K."/>
            <person name="LaButti K."/>
            <person name="Morin E."/>
            <person name="Salamov A."/>
            <person name="Lipzen A."/>
            <person name="Mereny Z."/>
            <person name="Hegedus B."/>
            <person name="Baldrian P."/>
            <person name="Stursova M."/>
            <person name="Weitz H."/>
            <person name="Taylor A."/>
            <person name="Grigoriev I.V."/>
            <person name="Nagy L.G."/>
            <person name="Martin F."/>
            <person name="Kauserud H."/>
        </authorList>
    </citation>
    <scope>NUCLEOTIDE SEQUENCE</scope>
    <source>
        <strain evidence="13">CBHHK173m</strain>
    </source>
</reference>